<name>A0A1H0ZUL7_9ACTN</name>
<dbReference type="Proteomes" id="UP000199301">
    <property type="component" value="Unassembled WGS sequence"/>
</dbReference>
<sequence>MRITSVDERDSSWERHQPRFRVYFFAGGDAPPASWSTDTYDVTGADVLEVVQWAQEHAGSEWLYAVALVDEEHTPPAGRCRGLTWLVGTDANASREDADEQRRFAAMLDRRGKRVVDLG</sequence>
<dbReference type="AlphaFoldDB" id="A0A1H0ZUL7"/>
<proteinExistence type="predicted"/>
<gene>
    <name evidence="1" type="ORF">SAMN04489718_1241</name>
</gene>
<dbReference type="EMBL" id="FNKO01000001">
    <property type="protein sequence ID" value="SDQ30931.1"/>
    <property type="molecule type" value="Genomic_DNA"/>
</dbReference>
<evidence type="ECO:0000313" key="2">
    <source>
        <dbReference type="Proteomes" id="UP000199301"/>
    </source>
</evidence>
<evidence type="ECO:0000313" key="1">
    <source>
        <dbReference type="EMBL" id="SDQ30931.1"/>
    </source>
</evidence>
<keyword evidence="2" id="KW-1185">Reference proteome</keyword>
<accession>A0A1H0ZUL7</accession>
<dbReference type="OrthoDB" id="5121906at2"/>
<dbReference type="RefSeq" id="WP_092521675.1">
    <property type="nucleotide sequence ID" value="NZ_FNKO01000001.1"/>
</dbReference>
<organism evidence="1 2">
    <name type="scientific">Actinopolyspora saharensis</name>
    <dbReference type="NCBI Taxonomy" id="995062"/>
    <lineage>
        <taxon>Bacteria</taxon>
        <taxon>Bacillati</taxon>
        <taxon>Actinomycetota</taxon>
        <taxon>Actinomycetes</taxon>
        <taxon>Actinopolysporales</taxon>
        <taxon>Actinopolysporaceae</taxon>
        <taxon>Actinopolyspora</taxon>
    </lineage>
</organism>
<reference evidence="2" key="1">
    <citation type="submission" date="2016-10" db="EMBL/GenBank/DDBJ databases">
        <authorList>
            <person name="Varghese N."/>
            <person name="Submissions S."/>
        </authorList>
    </citation>
    <scope>NUCLEOTIDE SEQUENCE [LARGE SCALE GENOMIC DNA]</scope>
    <source>
        <strain evidence="2">DSM 45459</strain>
    </source>
</reference>
<protein>
    <submittedName>
        <fullName evidence="1">Uncharacterized protein</fullName>
    </submittedName>
</protein>